<dbReference type="SUPFAM" id="SSF52980">
    <property type="entry name" value="Restriction endonuclease-like"/>
    <property type="match status" value="2"/>
</dbReference>
<comment type="caution">
    <text evidence="5">The sequence shown here is derived from an EMBL/GenBank/DDBJ whole genome shotgun (WGS) entry which is preliminary data.</text>
</comment>
<evidence type="ECO:0000256" key="3">
    <source>
        <dbReference type="ARBA" id="ARBA00022801"/>
    </source>
</evidence>
<dbReference type="SMART" id="SM00927">
    <property type="entry name" value="MutH"/>
    <property type="match status" value="1"/>
</dbReference>
<dbReference type="InterPro" id="IPR011337">
    <property type="entry name" value="DNA_rep_MutH/RE_typeII_Sau3AI"/>
</dbReference>
<evidence type="ECO:0000313" key="6">
    <source>
        <dbReference type="Proteomes" id="UP001138793"/>
    </source>
</evidence>
<dbReference type="GO" id="GO:0016787">
    <property type="term" value="F:hydrolase activity"/>
    <property type="evidence" value="ECO:0007669"/>
    <property type="project" value="UniProtKB-KW"/>
</dbReference>
<keyword evidence="2" id="KW-0255">Endonuclease</keyword>
<organism evidence="5 6">
    <name type="scientific">Oceanobacillus polygoni</name>
    <dbReference type="NCBI Taxonomy" id="1235259"/>
    <lineage>
        <taxon>Bacteria</taxon>
        <taxon>Bacillati</taxon>
        <taxon>Bacillota</taxon>
        <taxon>Bacilli</taxon>
        <taxon>Bacillales</taxon>
        <taxon>Bacillaceae</taxon>
        <taxon>Oceanobacillus</taxon>
    </lineage>
</organism>
<proteinExistence type="predicted"/>
<feature type="domain" description="DNA mismatch repair MutH/Type II restriction enzyme Sau3AI" evidence="4">
    <location>
        <begin position="51"/>
        <end position="151"/>
    </location>
</feature>
<accession>A0A9X0YVL8</accession>
<keyword evidence="3" id="KW-0378">Hydrolase</keyword>
<dbReference type="Proteomes" id="UP001138793">
    <property type="component" value="Unassembled WGS sequence"/>
</dbReference>
<dbReference type="AlphaFoldDB" id="A0A9X0YVL8"/>
<keyword evidence="1" id="KW-0540">Nuclease</keyword>
<dbReference type="NCBIfam" id="NF040973">
    <property type="entry name" value="restrict_Sau3AI"/>
    <property type="match status" value="1"/>
</dbReference>
<dbReference type="CDD" id="cd22355">
    <property type="entry name" value="Sau3AI_C"/>
    <property type="match status" value="1"/>
</dbReference>
<dbReference type="EMBL" id="JAGGMB010000016">
    <property type="protein sequence ID" value="MBP2079459.1"/>
    <property type="molecule type" value="Genomic_DNA"/>
</dbReference>
<dbReference type="InterPro" id="IPR037057">
    <property type="entry name" value="DNA_rep_MutH/T2_RE_sf"/>
</dbReference>
<keyword evidence="6" id="KW-1185">Reference proteome</keyword>
<evidence type="ECO:0000259" key="4">
    <source>
        <dbReference type="SMART" id="SM00927"/>
    </source>
</evidence>
<evidence type="ECO:0000256" key="1">
    <source>
        <dbReference type="ARBA" id="ARBA00022722"/>
    </source>
</evidence>
<dbReference type="InterPro" id="IPR011335">
    <property type="entry name" value="Restrct_endonuc-II-like"/>
</dbReference>
<dbReference type="RefSeq" id="WP_187773638.1">
    <property type="nucleotide sequence ID" value="NZ_JAGGMB010000016.1"/>
</dbReference>
<protein>
    <submittedName>
        <fullName evidence="5">DNA mismatch repair protein MutH</fullName>
    </submittedName>
</protein>
<dbReference type="GO" id="GO:0003677">
    <property type="term" value="F:DNA binding"/>
    <property type="evidence" value="ECO:0007669"/>
    <property type="project" value="InterPro"/>
</dbReference>
<dbReference type="Pfam" id="PF02976">
    <property type="entry name" value="MutH"/>
    <property type="match status" value="1"/>
</dbReference>
<dbReference type="CDD" id="cd22356">
    <property type="entry name" value="Sau3AI_N-like"/>
    <property type="match status" value="1"/>
</dbReference>
<evidence type="ECO:0000256" key="2">
    <source>
        <dbReference type="ARBA" id="ARBA00022759"/>
    </source>
</evidence>
<evidence type="ECO:0000313" key="5">
    <source>
        <dbReference type="EMBL" id="MBP2079459.1"/>
    </source>
</evidence>
<dbReference type="Gene3D" id="3.40.600.10">
    <property type="entry name" value="DNA mismatch repair MutH/Restriction endonuclease, type II"/>
    <property type="match status" value="2"/>
</dbReference>
<name>A0A9X0YVL8_9BACI</name>
<sequence>MKEFNSKKELLTYAEQAETLTFGEIDKSSRLDNKKLKGGLGQIIEESFFGYEINSNKEADFKNLGVELKVTPIKELKSGLISAKERLVLNIINYELEYLKTFETSSFWFKNSELLIMFYLWRTDWNRSDYPIIKSILHTFSEEDLLIIKQDWETIIEKIKAGKAHELSEGDTNYLGAVTKGSSSKSTRIQPFNNTPAKQRAFSLKQSYMTALVRDSITEKDLQKATSLKIRKKRTKKRSPVVKDINVLKQKKFDDYVIDLFNSYKNRTREELVRHFNIVNNKANQAKQINYLIAQKILGVGGSSNEIHAKEFEKANIVAKTVELKEGKVPDENLKVCEINTFEEVTQVVWEDSLLYDKLLSTRYLFIIFDRLSDESVVLKGAKFWSLPVTDLNQIVKQTWEEEKEKFKEGVQLTYKKSSNKKGFIVSNNLVKESDKKIIHIRPSAGEAQYCPPFKNENNIYMNNARRLPAPAKWINRPENLKKELQDNWMTKQAFWLNKSYIFNQIKKL</sequence>
<reference evidence="5" key="1">
    <citation type="submission" date="2021-03" db="EMBL/GenBank/DDBJ databases">
        <title>Genomic Encyclopedia of Type Strains, Phase IV (KMG-IV): sequencing the most valuable type-strain genomes for metagenomic binning, comparative biology and taxonomic classification.</title>
        <authorList>
            <person name="Goeker M."/>
        </authorList>
    </citation>
    <scope>NUCLEOTIDE SEQUENCE</scope>
    <source>
        <strain evidence="5">DSM 107338</strain>
    </source>
</reference>
<gene>
    <name evidence="5" type="ORF">J2Z64_003757</name>
</gene>
<dbReference type="GO" id="GO:0004519">
    <property type="term" value="F:endonuclease activity"/>
    <property type="evidence" value="ECO:0007669"/>
    <property type="project" value="UniProtKB-KW"/>
</dbReference>